<evidence type="ECO:0000313" key="1">
    <source>
        <dbReference type="EMBL" id="RHX77598.1"/>
    </source>
</evidence>
<evidence type="ECO:0000313" key="2">
    <source>
        <dbReference type="Proteomes" id="UP000285569"/>
    </source>
</evidence>
<sequence length="198" mass="22232">MFVITLLDPTQTKSNLLLRWKIKLDRKGVTPVLVFPEASINLEKLHVLAKISSKQKSRSSVPVFFHAESLLKAADFLLSDRIPKGEKILPVFVDFGSIGKDKNGTDFEEQVEILQRKIERNFSAVCFLETGKAQASIERSGNRNWLFHKSSLVVGIEGRSFKILRKDLPQAEEGELSAESWIPGGLLEGGHSENNLRF</sequence>
<dbReference type="EMBL" id="QHCR01000013">
    <property type="protein sequence ID" value="RHX77598.1"/>
    <property type="molecule type" value="Genomic_DNA"/>
</dbReference>
<organism evidence="1 2">
    <name type="scientific">Leptospira yasudae</name>
    <dbReference type="NCBI Taxonomy" id="2202201"/>
    <lineage>
        <taxon>Bacteria</taxon>
        <taxon>Pseudomonadati</taxon>
        <taxon>Spirochaetota</taxon>
        <taxon>Spirochaetia</taxon>
        <taxon>Leptospirales</taxon>
        <taxon>Leptospiraceae</taxon>
        <taxon>Leptospira</taxon>
    </lineage>
</organism>
<protein>
    <recommendedName>
        <fullName evidence="3">Photolyase/cryptochrome alpha/beta domain-containing protein</fullName>
    </recommendedName>
</protein>
<accession>A0ABX9LXJ7</accession>
<proteinExistence type="predicted"/>
<reference evidence="1 2" key="2">
    <citation type="journal article" date="2020" name="Int. J. Syst. Evol. Microbiol.">
        <title>Leptospira yasudae sp. nov. and Leptospira stimsonii sp. nov., two new species of the pathogenic group isolated from environmental sources.</title>
        <authorList>
            <person name="Casanovas-Massana A."/>
            <person name="Hamond C."/>
            <person name="Santos L.A."/>
            <person name="de Oliveira D."/>
            <person name="Hacker K.P."/>
            <person name="Balassiano I."/>
            <person name="Costa F."/>
            <person name="Medeiros M.A."/>
            <person name="Reis M.G."/>
            <person name="Ko A.I."/>
            <person name="Wunder E.A."/>
        </authorList>
    </citation>
    <scope>NUCLEOTIDE SEQUENCE [LARGE SCALE GENOMIC DNA]</scope>
    <source>
        <strain evidence="1 2">B21</strain>
    </source>
</reference>
<dbReference type="RefSeq" id="WP_118957863.1">
    <property type="nucleotide sequence ID" value="NZ_QHCR01000013.1"/>
</dbReference>
<dbReference type="Proteomes" id="UP000285569">
    <property type="component" value="Unassembled WGS sequence"/>
</dbReference>
<reference evidence="2" key="1">
    <citation type="submission" date="2018-05" db="EMBL/GenBank/DDBJ databases">
        <title>Leptospira yasudae sp. nov. and Leptospira stimsonii sp. nov., two pathogenic species of the genus Leptospira isolated from environmental sources.</title>
        <authorList>
            <person name="Casanovas-Massana A."/>
            <person name="Hamond C."/>
            <person name="Santos L.A."/>
            <person name="Hacker K.P."/>
            <person name="Balassiano I."/>
            <person name="Medeiros M.A."/>
            <person name="Reis M.G."/>
            <person name="Ko A.I."/>
            <person name="Wunder E.A."/>
        </authorList>
    </citation>
    <scope>NUCLEOTIDE SEQUENCE [LARGE SCALE GENOMIC DNA]</scope>
    <source>
        <strain evidence="2">B21</strain>
    </source>
</reference>
<comment type="caution">
    <text evidence="1">The sequence shown here is derived from an EMBL/GenBank/DDBJ whole genome shotgun (WGS) entry which is preliminary data.</text>
</comment>
<name>A0ABX9LXJ7_9LEPT</name>
<gene>
    <name evidence="1" type="ORF">DLM77_20305</name>
</gene>
<evidence type="ECO:0008006" key="3">
    <source>
        <dbReference type="Google" id="ProtNLM"/>
    </source>
</evidence>
<keyword evidence="2" id="KW-1185">Reference proteome</keyword>